<protein>
    <recommendedName>
        <fullName evidence="3">ABM domain-containing protein</fullName>
    </recommendedName>
</protein>
<dbReference type="OrthoDB" id="3482841at2759"/>
<dbReference type="AlphaFoldDB" id="A0A9P4M6C7"/>
<keyword evidence="2" id="KW-1185">Reference proteome</keyword>
<dbReference type="Gene3D" id="3.30.70.100">
    <property type="match status" value="1"/>
</dbReference>
<gene>
    <name evidence="1" type="ORF">NA57DRAFT_60123</name>
</gene>
<sequence length="228" mass="25119">MTFPFLHTADHGPGRLTEVATFKRSAITTERYNEVFESIAGIIFKFPVSRQLLIGSKAGEADISVLVGDWTSAEEKDEFEPGEQYQSVKPAFAELIDEKDPKFTCHHIILDGGAERTPAAAVYAVIVVKTPVDKQAELYSVFSSMRLGDADVTFAAAAPSREDPETVVLYCGFTNGALAHARLQTVRDSESLRPYVLATAHLLDKMEETIRPLGQIESSYTATLMRLF</sequence>
<evidence type="ECO:0008006" key="3">
    <source>
        <dbReference type="Google" id="ProtNLM"/>
    </source>
</evidence>
<evidence type="ECO:0000313" key="1">
    <source>
        <dbReference type="EMBL" id="KAF2094704.1"/>
    </source>
</evidence>
<dbReference type="Proteomes" id="UP000799772">
    <property type="component" value="Unassembled WGS sequence"/>
</dbReference>
<accession>A0A9P4M6C7</accession>
<comment type="caution">
    <text evidence="1">The sequence shown here is derived from an EMBL/GenBank/DDBJ whole genome shotgun (WGS) entry which is preliminary data.</text>
</comment>
<evidence type="ECO:0000313" key="2">
    <source>
        <dbReference type="Proteomes" id="UP000799772"/>
    </source>
</evidence>
<proteinExistence type="predicted"/>
<reference evidence="1" key="1">
    <citation type="journal article" date="2020" name="Stud. Mycol.">
        <title>101 Dothideomycetes genomes: a test case for predicting lifestyles and emergence of pathogens.</title>
        <authorList>
            <person name="Haridas S."/>
            <person name="Albert R."/>
            <person name="Binder M."/>
            <person name="Bloem J."/>
            <person name="Labutti K."/>
            <person name="Salamov A."/>
            <person name="Andreopoulos B."/>
            <person name="Baker S."/>
            <person name="Barry K."/>
            <person name="Bills G."/>
            <person name="Bluhm B."/>
            <person name="Cannon C."/>
            <person name="Castanera R."/>
            <person name="Culley D."/>
            <person name="Daum C."/>
            <person name="Ezra D."/>
            <person name="Gonzalez J."/>
            <person name="Henrissat B."/>
            <person name="Kuo A."/>
            <person name="Liang C."/>
            <person name="Lipzen A."/>
            <person name="Lutzoni F."/>
            <person name="Magnuson J."/>
            <person name="Mondo S."/>
            <person name="Nolan M."/>
            <person name="Ohm R."/>
            <person name="Pangilinan J."/>
            <person name="Park H.-J."/>
            <person name="Ramirez L."/>
            <person name="Alfaro M."/>
            <person name="Sun H."/>
            <person name="Tritt A."/>
            <person name="Yoshinaga Y."/>
            <person name="Zwiers L.-H."/>
            <person name="Turgeon B."/>
            <person name="Goodwin S."/>
            <person name="Spatafora J."/>
            <person name="Crous P."/>
            <person name="Grigoriev I."/>
        </authorList>
    </citation>
    <scope>NUCLEOTIDE SEQUENCE</scope>
    <source>
        <strain evidence="1">CBS 133067</strain>
    </source>
</reference>
<name>A0A9P4M6C7_9PEZI</name>
<dbReference type="EMBL" id="ML978133">
    <property type="protein sequence ID" value="KAF2094704.1"/>
    <property type="molecule type" value="Genomic_DNA"/>
</dbReference>
<organism evidence="1 2">
    <name type="scientific">Rhizodiscina lignyota</name>
    <dbReference type="NCBI Taxonomy" id="1504668"/>
    <lineage>
        <taxon>Eukaryota</taxon>
        <taxon>Fungi</taxon>
        <taxon>Dikarya</taxon>
        <taxon>Ascomycota</taxon>
        <taxon>Pezizomycotina</taxon>
        <taxon>Dothideomycetes</taxon>
        <taxon>Pleosporomycetidae</taxon>
        <taxon>Aulographales</taxon>
        <taxon>Rhizodiscinaceae</taxon>
        <taxon>Rhizodiscina</taxon>
    </lineage>
</organism>